<gene>
    <name evidence="2" type="ORF">GCM10023191_102320</name>
</gene>
<dbReference type="EMBL" id="BAABHF010000096">
    <property type="protein sequence ID" value="GAA4522841.1"/>
    <property type="molecule type" value="Genomic_DNA"/>
</dbReference>
<proteinExistence type="predicted"/>
<dbReference type="PROSITE" id="PS51674">
    <property type="entry name" value="4FE4S_WBL"/>
    <property type="match status" value="1"/>
</dbReference>
<evidence type="ECO:0000313" key="3">
    <source>
        <dbReference type="Proteomes" id="UP001500503"/>
    </source>
</evidence>
<accession>A0ABP8R9T3</accession>
<comment type="caution">
    <text evidence="2">The sequence shown here is derived from an EMBL/GenBank/DDBJ whole genome shotgun (WGS) entry which is preliminary data.</text>
</comment>
<dbReference type="RefSeq" id="WP_345475933.1">
    <property type="nucleotide sequence ID" value="NZ_BAABHF010000096.1"/>
</dbReference>
<organism evidence="2 3">
    <name type="scientific">Actinoallomurus oryzae</name>
    <dbReference type="NCBI Taxonomy" id="502180"/>
    <lineage>
        <taxon>Bacteria</taxon>
        <taxon>Bacillati</taxon>
        <taxon>Actinomycetota</taxon>
        <taxon>Actinomycetes</taxon>
        <taxon>Streptosporangiales</taxon>
        <taxon>Thermomonosporaceae</taxon>
        <taxon>Actinoallomurus</taxon>
    </lineage>
</organism>
<evidence type="ECO:0000259" key="1">
    <source>
        <dbReference type="PROSITE" id="PS51674"/>
    </source>
</evidence>
<name>A0ABP8R9T3_9ACTN</name>
<feature type="domain" description="4Fe-4S Wbl-type" evidence="1">
    <location>
        <begin position="35"/>
        <end position="105"/>
    </location>
</feature>
<protein>
    <recommendedName>
        <fullName evidence="1">4Fe-4S Wbl-type domain-containing protein</fullName>
    </recommendedName>
</protein>
<dbReference type="Pfam" id="PF02467">
    <property type="entry name" value="Whib"/>
    <property type="match status" value="1"/>
</dbReference>
<dbReference type="Proteomes" id="UP001500503">
    <property type="component" value="Unassembled WGS sequence"/>
</dbReference>
<sequence length="123" mass="13620">MASISQLPTPVDLDLSVATSLSNATLRQRIAEYGDCLEAPEPDEWFPNEPTSEEARTAYEQTARELCADCPVIAECLERALRLEAVPYVVPHGIFGGTAPWTRRAINRNRRRRAYAGAMEVSA</sequence>
<keyword evidence="3" id="KW-1185">Reference proteome</keyword>
<evidence type="ECO:0000313" key="2">
    <source>
        <dbReference type="EMBL" id="GAA4522841.1"/>
    </source>
</evidence>
<dbReference type="InterPro" id="IPR034768">
    <property type="entry name" value="4FE4S_WBL"/>
</dbReference>
<reference evidence="3" key="1">
    <citation type="journal article" date="2019" name="Int. J. Syst. Evol. Microbiol.">
        <title>The Global Catalogue of Microorganisms (GCM) 10K type strain sequencing project: providing services to taxonomists for standard genome sequencing and annotation.</title>
        <authorList>
            <consortium name="The Broad Institute Genomics Platform"/>
            <consortium name="The Broad Institute Genome Sequencing Center for Infectious Disease"/>
            <person name="Wu L."/>
            <person name="Ma J."/>
        </authorList>
    </citation>
    <scope>NUCLEOTIDE SEQUENCE [LARGE SCALE GENOMIC DNA]</scope>
    <source>
        <strain evidence="3">JCM 17933</strain>
    </source>
</reference>